<evidence type="ECO:0000256" key="8">
    <source>
        <dbReference type="ARBA" id="ARBA00022692"/>
    </source>
</evidence>
<reference evidence="18 19" key="1">
    <citation type="submission" date="2017-10" db="EMBL/GenBank/DDBJ databases">
        <title>Genome sequence of Caulobacter mirabilis FWC38.</title>
        <authorList>
            <person name="Fiebig A."/>
            <person name="Crosson S."/>
        </authorList>
    </citation>
    <scope>NUCLEOTIDE SEQUENCE [LARGE SCALE GENOMIC DNA]</scope>
    <source>
        <strain evidence="18 19">FWC 38</strain>
    </source>
</reference>
<dbReference type="GO" id="GO:0005886">
    <property type="term" value="C:plasma membrane"/>
    <property type="evidence" value="ECO:0007669"/>
    <property type="project" value="UniProtKB-SubCell"/>
</dbReference>
<evidence type="ECO:0000256" key="12">
    <source>
        <dbReference type="ARBA" id="ARBA00022989"/>
    </source>
</evidence>
<evidence type="ECO:0000256" key="11">
    <source>
        <dbReference type="ARBA" id="ARBA00022840"/>
    </source>
</evidence>
<feature type="transmembrane region" description="Helical" evidence="15">
    <location>
        <begin position="209"/>
        <end position="228"/>
    </location>
</feature>
<dbReference type="InterPro" id="IPR003660">
    <property type="entry name" value="HAMP_dom"/>
</dbReference>
<keyword evidence="14 15" id="KW-0472">Membrane</keyword>
<dbReference type="SMART" id="SM00304">
    <property type="entry name" value="HAMP"/>
    <property type="match status" value="1"/>
</dbReference>
<dbReference type="PROSITE" id="PS50885">
    <property type="entry name" value="HAMP"/>
    <property type="match status" value="1"/>
</dbReference>
<comment type="subcellular location">
    <subcellularLocation>
        <location evidence="2">Cell inner membrane</location>
        <topology evidence="2">Multi-pass membrane protein</topology>
    </subcellularLocation>
</comment>
<gene>
    <name evidence="18" type="ORF">CSW64_09960</name>
</gene>
<evidence type="ECO:0000313" key="18">
    <source>
        <dbReference type="EMBL" id="ATQ42713.1"/>
    </source>
</evidence>
<evidence type="ECO:0000313" key="19">
    <source>
        <dbReference type="Proteomes" id="UP000228945"/>
    </source>
</evidence>
<dbReference type="InterPro" id="IPR050980">
    <property type="entry name" value="2C_sensor_his_kinase"/>
</dbReference>
<accession>A0A2D2AXK6</accession>
<keyword evidence="8 15" id="KW-0812">Transmembrane</keyword>
<evidence type="ECO:0000256" key="14">
    <source>
        <dbReference type="ARBA" id="ARBA00023136"/>
    </source>
</evidence>
<dbReference type="InterPro" id="IPR004358">
    <property type="entry name" value="Sig_transdc_His_kin-like_C"/>
</dbReference>
<evidence type="ECO:0000256" key="13">
    <source>
        <dbReference type="ARBA" id="ARBA00023012"/>
    </source>
</evidence>
<evidence type="ECO:0000259" key="16">
    <source>
        <dbReference type="PROSITE" id="PS50109"/>
    </source>
</evidence>
<dbReference type="SUPFAM" id="SSF55874">
    <property type="entry name" value="ATPase domain of HSP90 chaperone/DNA topoisomerase II/histidine kinase"/>
    <property type="match status" value="1"/>
</dbReference>
<dbReference type="GO" id="GO:0005524">
    <property type="term" value="F:ATP binding"/>
    <property type="evidence" value="ECO:0007669"/>
    <property type="project" value="UniProtKB-KW"/>
</dbReference>
<dbReference type="PANTHER" id="PTHR44936">
    <property type="entry name" value="SENSOR PROTEIN CREC"/>
    <property type="match status" value="1"/>
</dbReference>
<dbReference type="PROSITE" id="PS50109">
    <property type="entry name" value="HIS_KIN"/>
    <property type="match status" value="1"/>
</dbReference>
<proteinExistence type="predicted"/>
<dbReference type="PANTHER" id="PTHR44936:SF5">
    <property type="entry name" value="SENSOR HISTIDINE KINASE ENVZ"/>
    <property type="match status" value="1"/>
</dbReference>
<evidence type="ECO:0000256" key="2">
    <source>
        <dbReference type="ARBA" id="ARBA00004429"/>
    </source>
</evidence>
<dbReference type="SMART" id="SM00387">
    <property type="entry name" value="HATPase_c"/>
    <property type="match status" value="1"/>
</dbReference>
<dbReference type="SUPFAM" id="SSF47384">
    <property type="entry name" value="Homodimeric domain of signal transducing histidine kinase"/>
    <property type="match status" value="1"/>
</dbReference>
<keyword evidence="13" id="KW-0902">Two-component regulatory system</keyword>
<evidence type="ECO:0000256" key="5">
    <source>
        <dbReference type="ARBA" id="ARBA00022519"/>
    </source>
</evidence>
<keyword evidence="12 15" id="KW-1133">Transmembrane helix</keyword>
<dbReference type="Pfam" id="PF00672">
    <property type="entry name" value="HAMP"/>
    <property type="match status" value="1"/>
</dbReference>
<organism evidence="18 19">
    <name type="scientific">Caulobacter mirabilis</name>
    <dbReference type="NCBI Taxonomy" id="69666"/>
    <lineage>
        <taxon>Bacteria</taxon>
        <taxon>Pseudomonadati</taxon>
        <taxon>Pseudomonadota</taxon>
        <taxon>Alphaproteobacteria</taxon>
        <taxon>Caulobacterales</taxon>
        <taxon>Caulobacteraceae</taxon>
        <taxon>Caulobacter</taxon>
    </lineage>
</organism>
<dbReference type="Pfam" id="PF02518">
    <property type="entry name" value="HATPase_c"/>
    <property type="match status" value="1"/>
</dbReference>
<name>A0A2D2AXK6_9CAUL</name>
<keyword evidence="9" id="KW-0547">Nucleotide-binding</keyword>
<keyword evidence="11" id="KW-0067">ATP-binding</keyword>
<dbReference type="OrthoDB" id="9804645at2"/>
<dbReference type="Gene3D" id="1.10.287.130">
    <property type="match status" value="1"/>
</dbReference>
<evidence type="ECO:0000256" key="1">
    <source>
        <dbReference type="ARBA" id="ARBA00000085"/>
    </source>
</evidence>
<keyword evidence="4" id="KW-1003">Cell membrane</keyword>
<dbReference type="CDD" id="cd00082">
    <property type="entry name" value="HisKA"/>
    <property type="match status" value="1"/>
</dbReference>
<keyword evidence="10 18" id="KW-0418">Kinase</keyword>
<dbReference type="InterPro" id="IPR036097">
    <property type="entry name" value="HisK_dim/P_sf"/>
</dbReference>
<keyword evidence="19" id="KW-1185">Reference proteome</keyword>
<dbReference type="CDD" id="cd00075">
    <property type="entry name" value="HATPase"/>
    <property type="match status" value="1"/>
</dbReference>
<dbReference type="InterPro" id="IPR005467">
    <property type="entry name" value="His_kinase_dom"/>
</dbReference>
<evidence type="ECO:0000256" key="3">
    <source>
        <dbReference type="ARBA" id="ARBA00012438"/>
    </source>
</evidence>
<dbReference type="AlphaFoldDB" id="A0A2D2AXK6"/>
<evidence type="ECO:0000256" key="9">
    <source>
        <dbReference type="ARBA" id="ARBA00022741"/>
    </source>
</evidence>
<evidence type="ECO:0000256" key="6">
    <source>
        <dbReference type="ARBA" id="ARBA00022553"/>
    </source>
</evidence>
<dbReference type="EMBL" id="CP024201">
    <property type="protein sequence ID" value="ATQ42713.1"/>
    <property type="molecule type" value="Genomic_DNA"/>
</dbReference>
<evidence type="ECO:0000256" key="10">
    <source>
        <dbReference type="ARBA" id="ARBA00022777"/>
    </source>
</evidence>
<dbReference type="KEGG" id="cmb:CSW64_09960"/>
<comment type="catalytic activity">
    <reaction evidence="1">
        <text>ATP + protein L-histidine = ADP + protein N-phospho-L-histidine.</text>
        <dbReference type="EC" id="2.7.13.3"/>
    </reaction>
</comment>
<keyword evidence="5" id="KW-0997">Cell inner membrane</keyword>
<evidence type="ECO:0000256" key="7">
    <source>
        <dbReference type="ARBA" id="ARBA00022679"/>
    </source>
</evidence>
<dbReference type="InterPro" id="IPR003661">
    <property type="entry name" value="HisK_dim/P_dom"/>
</dbReference>
<keyword evidence="6" id="KW-0597">Phosphoprotein</keyword>
<feature type="domain" description="Histidine kinase" evidence="16">
    <location>
        <begin position="289"/>
        <end position="485"/>
    </location>
</feature>
<dbReference type="RefSeq" id="WP_099621967.1">
    <property type="nucleotide sequence ID" value="NZ_CP024201.1"/>
</dbReference>
<dbReference type="Proteomes" id="UP000228945">
    <property type="component" value="Chromosome"/>
</dbReference>
<keyword evidence="7" id="KW-0808">Transferase</keyword>
<dbReference type="Gene3D" id="3.30.565.10">
    <property type="entry name" value="Histidine kinase-like ATPase, C-terminal domain"/>
    <property type="match status" value="1"/>
</dbReference>
<dbReference type="PRINTS" id="PR00344">
    <property type="entry name" value="BCTRLSENSOR"/>
</dbReference>
<sequence length="485" mass="53150">MKSVRRGAPLFVQMLALAVATLIAAHLVSTAVIFSLPPPPPEIYRLTDISRALKSPGLTPVGDGRPLLVKVRSKPPEERPLIRKARWRDDFRRMLAQQLQVQPEDIRIETQGPRRMFVQTMQAERIVALQVFRAPPPPPDGVGRGQTVELHLRKDRGAPDGPRGRVTMRRSDDRVIFAPFRVGVRQPDGRWLVAEPNPGFRLESWQGRILLTLLLSALAVAPLAWLFARRLAAPISAFAKAAERLGRDPRAPPLEIEGSREIAAAAEAFNQMQERLSRYVEDRTAMVGAIAHDLRTPLTRLRFRIEAVPDDIRAKLAADIDQMDAMIAAALGFVRDATRAGARERLELSSLVESVLDEAAETGADATALPSEKLVVDGDPLSLRRLVANLVENAVKYGARARGRVFAEGGCAVIEIEDDGPGVPPAEMERVFEPFYRREPSRSRETGGAGLGLAVVRSIARAHGGDVVLLNRRGGGLTARVSLPL</sequence>
<evidence type="ECO:0000256" key="4">
    <source>
        <dbReference type="ARBA" id="ARBA00022475"/>
    </source>
</evidence>
<feature type="domain" description="HAMP" evidence="17">
    <location>
        <begin position="229"/>
        <end position="281"/>
    </location>
</feature>
<dbReference type="InterPro" id="IPR036890">
    <property type="entry name" value="HATPase_C_sf"/>
</dbReference>
<dbReference type="InterPro" id="IPR003594">
    <property type="entry name" value="HATPase_dom"/>
</dbReference>
<evidence type="ECO:0000256" key="15">
    <source>
        <dbReference type="SAM" id="Phobius"/>
    </source>
</evidence>
<dbReference type="SMART" id="SM00388">
    <property type="entry name" value="HisKA"/>
    <property type="match status" value="1"/>
</dbReference>
<dbReference type="CDD" id="cd06225">
    <property type="entry name" value="HAMP"/>
    <property type="match status" value="1"/>
</dbReference>
<dbReference type="GO" id="GO:0000155">
    <property type="term" value="F:phosphorelay sensor kinase activity"/>
    <property type="evidence" value="ECO:0007669"/>
    <property type="project" value="InterPro"/>
</dbReference>
<dbReference type="EC" id="2.7.13.3" evidence="3"/>
<evidence type="ECO:0000259" key="17">
    <source>
        <dbReference type="PROSITE" id="PS50885"/>
    </source>
</evidence>
<protein>
    <recommendedName>
        <fullName evidence="3">histidine kinase</fullName>
        <ecNumber evidence="3">2.7.13.3</ecNumber>
    </recommendedName>
</protein>